<reference evidence="3" key="1">
    <citation type="submission" date="2024-01" db="EMBL/GenBank/DDBJ databases">
        <authorList>
            <person name="Webb A."/>
        </authorList>
    </citation>
    <scope>NUCLEOTIDE SEQUENCE</scope>
    <source>
        <strain evidence="3">Pm1</strain>
    </source>
</reference>
<feature type="region of interest" description="Disordered" evidence="2">
    <location>
        <begin position="416"/>
        <end position="457"/>
    </location>
</feature>
<comment type="caution">
    <text evidence="3">The sequence shown here is derived from an EMBL/GenBank/DDBJ whole genome shotgun (WGS) entry which is preliminary data.</text>
</comment>
<dbReference type="AlphaFoldDB" id="A0AAV1TLN5"/>
<feature type="coiled-coil region" evidence="1">
    <location>
        <begin position="540"/>
        <end position="567"/>
    </location>
</feature>
<accession>A0AAV1TLN5</accession>
<dbReference type="Proteomes" id="UP001162060">
    <property type="component" value="Unassembled WGS sequence"/>
</dbReference>
<organism evidence="3 4">
    <name type="scientific">Peronospora matthiolae</name>
    <dbReference type="NCBI Taxonomy" id="2874970"/>
    <lineage>
        <taxon>Eukaryota</taxon>
        <taxon>Sar</taxon>
        <taxon>Stramenopiles</taxon>
        <taxon>Oomycota</taxon>
        <taxon>Peronosporomycetes</taxon>
        <taxon>Peronosporales</taxon>
        <taxon>Peronosporaceae</taxon>
        <taxon>Peronospora</taxon>
    </lineage>
</organism>
<feature type="region of interest" description="Disordered" evidence="2">
    <location>
        <begin position="692"/>
        <end position="755"/>
    </location>
</feature>
<sequence length="755" mass="83594">MDSVEVQTGALYCDKDAAPAVRGALRDVLDQEEKREDQCVDSYCSEDGSVDQDMDCSYTQVLLPESMDDVTNAVEVEELPMSSVTIQSSVKEHVSSAETLVEMGTFSITEAAGSLDGERTSLLKDDASTLEKGSSLTCVQLPVKVQAPSSSVQSLSAKSLQAVITQSPPIAGRSDEGNDGIEIASVNVSEEFRADGAEGQFTKVFPAVAKLVETDGWQIAQGQNTLFCAMPGVQFFNFKPNINVFDSKTKACWKFIQVAGEKEVDIEDKGLWELLWPIAEKEFGWFTMMCGTETWFVKPNTEFENFRPNETIFQTKKRAVLKCLALEVGEIELGDSSEGHQVVAFAPREAQRKPSFAPKKVKTSLFKTPSPGIKSSKQTVSSSDSSTAFVTPAKHVSPGSATASAKRKLSSSVSNVSLKASTSKKKAKTGGSVSAKKATTKRKAKSPSYTTLDTGKRDEFNFTPPEFRCTFGIVYAKLQDEGWHHRSGTFEYDYFSPTYTDATKKVKVNFFQSQADLEEFLKMSSTWKRIENELRDEHEKAVDEERKKALDRHHQRLEQQAARKRNLALYGAPPAVAKAKKSTKKGSSKKVSTPLVSRSLYQTEVEAARALEAEELRLARMPRLKFGTVVQKLVKRGWFYRPGRFEYDYFTPGANPKTAVAGEDRFESASALEVYLKTTGIWEKIAEEVALEEHTEPDMKSRERPPKHSKLESPPPASAQSPKKALGDDGAQKEEDVKAITNDIWANSHEFDFNE</sequence>
<dbReference type="EMBL" id="CAKLBY020000058">
    <property type="protein sequence ID" value="CAK7921644.1"/>
    <property type="molecule type" value="Genomic_DNA"/>
</dbReference>
<evidence type="ECO:0000256" key="2">
    <source>
        <dbReference type="SAM" id="MobiDB-lite"/>
    </source>
</evidence>
<evidence type="ECO:0000313" key="4">
    <source>
        <dbReference type="Proteomes" id="UP001162060"/>
    </source>
</evidence>
<proteinExistence type="predicted"/>
<evidence type="ECO:0000313" key="3">
    <source>
        <dbReference type="EMBL" id="CAK7921644.1"/>
    </source>
</evidence>
<evidence type="ECO:0000256" key="1">
    <source>
        <dbReference type="SAM" id="Coils"/>
    </source>
</evidence>
<name>A0AAV1TLN5_9STRA</name>
<feature type="region of interest" description="Disordered" evidence="2">
    <location>
        <begin position="354"/>
        <end position="383"/>
    </location>
</feature>
<feature type="compositionally biased region" description="Basic and acidic residues" evidence="2">
    <location>
        <begin position="725"/>
        <end position="738"/>
    </location>
</feature>
<gene>
    <name evidence="3" type="ORF">PM001_LOCUS7245</name>
</gene>
<feature type="region of interest" description="Disordered" evidence="2">
    <location>
        <begin position="389"/>
        <end position="408"/>
    </location>
</feature>
<protein>
    <submittedName>
        <fullName evidence="3">Uncharacterized protein</fullName>
    </submittedName>
</protein>
<feature type="compositionally biased region" description="Basic and acidic residues" evidence="2">
    <location>
        <begin position="692"/>
        <end position="711"/>
    </location>
</feature>
<keyword evidence="1" id="KW-0175">Coiled coil</keyword>